<evidence type="ECO:0000313" key="12">
    <source>
        <dbReference type="EMBL" id="KAJ2005437.1"/>
    </source>
</evidence>
<proteinExistence type="inferred from homology"/>
<feature type="transmembrane region" description="Helical" evidence="8">
    <location>
        <begin position="482"/>
        <end position="506"/>
    </location>
</feature>
<feature type="transmembrane region" description="Helical" evidence="8">
    <location>
        <begin position="38"/>
        <end position="59"/>
    </location>
</feature>
<dbReference type="Pfam" id="PF14703">
    <property type="entry name" value="PHM7_cyt"/>
    <property type="match status" value="1"/>
</dbReference>
<feature type="transmembrane region" description="Helical" evidence="8">
    <location>
        <begin position="682"/>
        <end position="701"/>
    </location>
</feature>
<evidence type="ECO:0000259" key="11">
    <source>
        <dbReference type="Pfam" id="PF14703"/>
    </source>
</evidence>
<evidence type="ECO:0000256" key="8">
    <source>
        <dbReference type="SAM" id="Phobius"/>
    </source>
</evidence>
<evidence type="ECO:0000256" key="5">
    <source>
        <dbReference type="ARBA" id="ARBA00022989"/>
    </source>
</evidence>
<feature type="transmembrane region" description="Helical" evidence="8">
    <location>
        <begin position="650"/>
        <end position="670"/>
    </location>
</feature>
<evidence type="ECO:0008006" key="14">
    <source>
        <dbReference type="Google" id="ProtNLM"/>
    </source>
</evidence>
<keyword evidence="4 8" id="KW-0812">Transmembrane</keyword>
<evidence type="ECO:0000256" key="2">
    <source>
        <dbReference type="ARBA" id="ARBA00007779"/>
    </source>
</evidence>
<dbReference type="GO" id="GO:0005227">
    <property type="term" value="F:calcium-activated cation channel activity"/>
    <property type="evidence" value="ECO:0007669"/>
    <property type="project" value="InterPro"/>
</dbReference>
<name>A0A9W8BLW5_9FUNG</name>
<dbReference type="InterPro" id="IPR032880">
    <property type="entry name" value="CSC1/OSCA1-like_N"/>
</dbReference>
<gene>
    <name evidence="12" type="ORF">H4R26_001950</name>
</gene>
<organism evidence="12 13">
    <name type="scientific">Coemansia thaxteri</name>
    <dbReference type="NCBI Taxonomy" id="2663907"/>
    <lineage>
        <taxon>Eukaryota</taxon>
        <taxon>Fungi</taxon>
        <taxon>Fungi incertae sedis</taxon>
        <taxon>Zoopagomycota</taxon>
        <taxon>Kickxellomycotina</taxon>
        <taxon>Kickxellomycetes</taxon>
        <taxon>Kickxellales</taxon>
        <taxon>Kickxellaceae</taxon>
        <taxon>Coemansia</taxon>
    </lineage>
</organism>
<dbReference type="AlphaFoldDB" id="A0A9W8BLW5"/>
<keyword evidence="3" id="KW-0813">Transport</keyword>
<feature type="domain" description="CSC1/OSCA1-like N-terminal transmembrane" evidence="10">
    <location>
        <begin position="40"/>
        <end position="187"/>
    </location>
</feature>
<feature type="transmembrane region" description="Helical" evidence="8">
    <location>
        <begin position="435"/>
        <end position="462"/>
    </location>
</feature>
<evidence type="ECO:0000259" key="9">
    <source>
        <dbReference type="Pfam" id="PF02714"/>
    </source>
</evidence>
<evidence type="ECO:0000259" key="10">
    <source>
        <dbReference type="Pfam" id="PF13967"/>
    </source>
</evidence>
<reference evidence="12" key="1">
    <citation type="submission" date="2022-07" db="EMBL/GenBank/DDBJ databases">
        <title>Phylogenomic reconstructions and comparative analyses of Kickxellomycotina fungi.</title>
        <authorList>
            <person name="Reynolds N.K."/>
            <person name="Stajich J.E."/>
            <person name="Barry K."/>
            <person name="Grigoriev I.V."/>
            <person name="Crous P."/>
            <person name="Smith M.E."/>
        </authorList>
    </citation>
    <scope>NUCLEOTIDE SEQUENCE</scope>
    <source>
        <strain evidence="12">IMI 214461</strain>
    </source>
</reference>
<accession>A0A9W8BLW5</accession>
<feature type="domain" description="CSC1/OSCA1-like cytosolic" evidence="11">
    <location>
        <begin position="211"/>
        <end position="419"/>
    </location>
</feature>
<dbReference type="Pfam" id="PF02714">
    <property type="entry name" value="RSN1_7TM"/>
    <property type="match status" value="1"/>
</dbReference>
<feature type="transmembrane region" description="Helical" evidence="8">
    <location>
        <begin position="168"/>
        <end position="187"/>
    </location>
</feature>
<feature type="transmembrane region" description="Helical" evidence="8">
    <location>
        <begin position="526"/>
        <end position="548"/>
    </location>
</feature>
<feature type="compositionally biased region" description="Basic and acidic residues" evidence="7">
    <location>
        <begin position="1224"/>
        <end position="1236"/>
    </location>
</feature>
<feature type="transmembrane region" description="Helical" evidence="8">
    <location>
        <begin position="610"/>
        <end position="638"/>
    </location>
</feature>
<sequence>MASSETPAPTVNIDASFLFDWGNAPGTGPYFSANNVDAATQITSAALMGSICLLVFSGLRMRWPELYSHRLRLRRMRPPTLPRTLLGWVYPMVTMSDRHVLETIGLDALLFLRAYRMLIYLFATLSVLGMAILYPVNFFWGEENGDNSTHTVFDSPLARVDSLTNPQYAVAHAVLACVFAMVLFFYIDRFALHTVAMRWHFLLLTRRAGNARTLMVTHLPRELRSEHALRAFISAMQLGRVEAVAVAPPPAAPLDAALAARAKALRHLEAAYAAVLGNPCRARTYDPVLLRRLALTDGNQEISSHSARALERQLLRRWAASRAGTAQQRPQLLRASPQRWWPLERVDAIDHWREALAAADRQLRDARDAAASVEGGATAFVTMQRPVDAYVISQVSVYARPSTCKIRMAPEARSVVWANVGAPYAHKTLRGIRGVLMTAALLLLWCVPVVLISTLISLRFLITRAPGLADVVRDNRFVRSLLSYTVPSLILTIFMTILPRLLWSFVLSGGDRAYGIADKNMWIRHFYFLVIYIVVIFGMSGSVWSAVYDMFTDFGGFWSQLVAVLPQMATWYCVYVMLYGAGYQVMKLLHLKSVCRFLFLQAKARTPRDYMKAISPVFIDWGTFQPYTVLFFFIGILYAHLQPLLLPMCMLYYLVGLFVMKYMVVYAWYFRQENAGTLWPVIIRRMVVCVLLYQALLTAIFSSNDNHWFVAPMVVLMLFTWYYFWVRCPYLKSLSETVPLQLMREAERRRALVLAREKEELRANKECPNGKPAGCAVNFADVDCDAGRQELVAERTRHVPRSGSWLARMLKSGVLHPIQALVRSASFLLSQMQGDPGAVLWSHIDDYAFPERVSPLRHPAGRSALDPSRAKEQPGSLVDIVKSSVVRLPRGLKSVLGEFLLDFSIPRAHLDSSVTEYPVAENSGDAFESMRVSRRREQQQQGSSETNVEEPSVSPPLVLDSTSPALQDFCLAPGGGDDGLPSSDLVRLHRSMTNIPSVDPVTRRPTAMQYQRHSSELPQGTQMNGKHTDFAQPNQSYVDGVLDSTPFSYVHPGLYGDLPSLWLPVPHRKRRSELRRSARQRLHDAKMTLTQALENNITGAIPHRPSSDAGRKPPAADIASVQEDSDHSKPRDAEEAERLAEDLHVVAECGRLGIDPAVLSRWDPTGLHRCTTNVDVRLLGPAQDTVSEPSDARSSLSGSYGDAVLSDSESDNDDGLETAASPRGIERAAEEGHGGF</sequence>
<dbReference type="GO" id="GO:0005886">
    <property type="term" value="C:plasma membrane"/>
    <property type="evidence" value="ECO:0007669"/>
    <property type="project" value="TreeGrafter"/>
</dbReference>
<evidence type="ECO:0000313" key="13">
    <source>
        <dbReference type="Proteomes" id="UP001150907"/>
    </source>
</evidence>
<feature type="domain" description="CSC1/OSCA1-like 7TM region" evidence="9">
    <location>
        <begin position="434"/>
        <end position="701"/>
    </location>
</feature>
<feature type="compositionally biased region" description="Basic and acidic residues" evidence="7">
    <location>
        <begin position="1124"/>
        <end position="1138"/>
    </location>
</feature>
<keyword evidence="5 8" id="KW-1133">Transmembrane helix</keyword>
<comment type="subcellular location">
    <subcellularLocation>
        <location evidence="1">Membrane</location>
        <topology evidence="1">Multi-pass membrane protein</topology>
    </subcellularLocation>
</comment>
<keyword evidence="13" id="KW-1185">Reference proteome</keyword>
<dbReference type="EMBL" id="JANBQF010000101">
    <property type="protein sequence ID" value="KAJ2005437.1"/>
    <property type="molecule type" value="Genomic_DNA"/>
</dbReference>
<feature type="region of interest" description="Disordered" evidence="7">
    <location>
        <begin position="1099"/>
        <end position="1138"/>
    </location>
</feature>
<dbReference type="InterPro" id="IPR003864">
    <property type="entry name" value="CSC1/OSCA1-like_7TM"/>
</dbReference>
<feature type="transmembrane region" description="Helical" evidence="8">
    <location>
        <begin position="707"/>
        <end position="725"/>
    </location>
</feature>
<evidence type="ECO:0000256" key="3">
    <source>
        <dbReference type="ARBA" id="ARBA00022448"/>
    </source>
</evidence>
<dbReference type="PANTHER" id="PTHR13018:SF5">
    <property type="entry name" value="RE44586P"/>
    <property type="match status" value="1"/>
</dbReference>
<dbReference type="InterPro" id="IPR045122">
    <property type="entry name" value="Csc1-like"/>
</dbReference>
<feature type="transmembrane region" description="Helical" evidence="8">
    <location>
        <begin position="568"/>
        <end position="589"/>
    </location>
</feature>
<keyword evidence="6 8" id="KW-0472">Membrane</keyword>
<evidence type="ECO:0000256" key="1">
    <source>
        <dbReference type="ARBA" id="ARBA00004141"/>
    </source>
</evidence>
<dbReference type="InterPro" id="IPR027815">
    <property type="entry name" value="CSC1/OSCA1-like_cyt"/>
</dbReference>
<feature type="compositionally biased region" description="Polar residues" evidence="7">
    <location>
        <begin position="1184"/>
        <end position="1198"/>
    </location>
</feature>
<feature type="transmembrane region" description="Helical" evidence="8">
    <location>
        <begin position="118"/>
        <end position="140"/>
    </location>
</feature>
<feature type="region of interest" description="Disordered" evidence="7">
    <location>
        <begin position="921"/>
        <end position="959"/>
    </location>
</feature>
<dbReference type="Proteomes" id="UP001150907">
    <property type="component" value="Unassembled WGS sequence"/>
</dbReference>
<evidence type="ECO:0000256" key="6">
    <source>
        <dbReference type="ARBA" id="ARBA00023136"/>
    </source>
</evidence>
<comment type="caution">
    <text evidence="12">The sequence shown here is derived from an EMBL/GenBank/DDBJ whole genome shotgun (WGS) entry which is preliminary data.</text>
</comment>
<dbReference type="Pfam" id="PF13967">
    <property type="entry name" value="RSN1_TM"/>
    <property type="match status" value="1"/>
</dbReference>
<dbReference type="PANTHER" id="PTHR13018">
    <property type="entry name" value="PROBABLE MEMBRANE PROTEIN DUF221-RELATED"/>
    <property type="match status" value="1"/>
</dbReference>
<evidence type="ECO:0000256" key="4">
    <source>
        <dbReference type="ARBA" id="ARBA00022692"/>
    </source>
</evidence>
<comment type="similarity">
    <text evidence="2">Belongs to the CSC1 (TC 1.A.17) family.</text>
</comment>
<dbReference type="OrthoDB" id="1689567at2759"/>
<evidence type="ECO:0000256" key="7">
    <source>
        <dbReference type="SAM" id="MobiDB-lite"/>
    </source>
</evidence>
<protein>
    <recommendedName>
        <fullName evidence="14">DUF221-domain-containing protein</fullName>
    </recommendedName>
</protein>
<feature type="region of interest" description="Disordered" evidence="7">
    <location>
        <begin position="1182"/>
        <end position="1236"/>
    </location>
</feature>